<dbReference type="GeneID" id="78355998"/>
<evidence type="ECO:0000256" key="3">
    <source>
        <dbReference type="ARBA" id="ARBA00023163"/>
    </source>
</evidence>
<reference evidence="5 6" key="1">
    <citation type="submission" date="2018-06" db="EMBL/GenBank/DDBJ databases">
        <authorList>
            <consortium name="Pathogen Informatics"/>
            <person name="Doyle S."/>
        </authorList>
    </citation>
    <scope>NUCLEOTIDE SEQUENCE [LARGE SCALE GENOMIC DNA]</scope>
    <source>
        <strain evidence="5 6">NCTC12224</strain>
    </source>
</reference>
<dbReference type="PANTHER" id="PTHR43280">
    <property type="entry name" value="ARAC-FAMILY TRANSCRIPTIONAL REGULATOR"/>
    <property type="match status" value="1"/>
</dbReference>
<evidence type="ECO:0000256" key="2">
    <source>
        <dbReference type="ARBA" id="ARBA00023125"/>
    </source>
</evidence>
<gene>
    <name evidence="5" type="primary">msmR1</name>
    <name evidence="5" type="ORF">NCTC12224_00540</name>
</gene>
<dbReference type="PROSITE" id="PS00041">
    <property type="entry name" value="HTH_ARAC_FAMILY_1"/>
    <property type="match status" value="1"/>
</dbReference>
<keyword evidence="2" id="KW-0238">DNA-binding</keyword>
<keyword evidence="6" id="KW-1185">Reference proteome</keyword>
<dbReference type="Pfam" id="PF02311">
    <property type="entry name" value="AraC_binding"/>
    <property type="match status" value="1"/>
</dbReference>
<dbReference type="EMBL" id="UHFN01000007">
    <property type="protein sequence ID" value="SUN59724.1"/>
    <property type="molecule type" value="Genomic_DNA"/>
</dbReference>
<dbReference type="PANTHER" id="PTHR43280:SF30">
    <property type="entry name" value="MMSAB OPERON REGULATORY PROTEIN"/>
    <property type="match status" value="1"/>
</dbReference>
<dbReference type="InterPro" id="IPR037923">
    <property type="entry name" value="HTH-like"/>
</dbReference>
<dbReference type="GO" id="GO:0043565">
    <property type="term" value="F:sequence-specific DNA binding"/>
    <property type="evidence" value="ECO:0007669"/>
    <property type="project" value="InterPro"/>
</dbReference>
<keyword evidence="1" id="KW-0805">Transcription regulation</keyword>
<dbReference type="Gene3D" id="2.60.120.280">
    <property type="entry name" value="Regulatory protein AraC"/>
    <property type="match status" value="1"/>
</dbReference>
<dbReference type="InterPro" id="IPR009057">
    <property type="entry name" value="Homeodomain-like_sf"/>
</dbReference>
<sequence length="284" mass="33454">MNLLQTYNEFEFTNTDLTVDHFGAEMCASHYAFGPTIRDNYVLHFIVEGKGKFHIDETIWELQAGDMFLLPKDKMTFYRADKQEPWAYLWVGFSGNKADYFLNQSQITEHYICHSTLDSKVLNQLYKIMRFSKQTSTITTELEITGELFRLLAYLIEEQPKKHSLSHNITQQHYTKQALRIIHNHYDSHLQVNEIAKELNLSRSYLYKLFKEQTGYALKDYILKVKLEKSQQLLANPRFSITEIASMVGFTDSLAFSKRFKKQYGQSPSQYRRQLSETTEKNIY</sequence>
<dbReference type="InterPro" id="IPR003313">
    <property type="entry name" value="AraC-bd"/>
</dbReference>
<dbReference type="SUPFAM" id="SSF46689">
    <property type="entry name" value="Homeodomain-like"/>
    <property type="match status" value="2"/>
</dbReference>
<dbReference type="InterPro" id="IPR020449">
    <property type="entry name" value="Tscrpt_reg_AraC-type_HTH"/>
</dbReference>
<dbReference type="CDD" id="cd06986">
    <property type="entry name" value="cupin_MmsR-like_N"/>
    <property type="match status" value="1"/>
</dbReference>
<dbReference type="InterPro" id="IPR018060">
    <property type="entry name" value="HTH_AraC"/>
</dbReference>
<proteinExistence type="predicted"/>
<evidence type="ECO:0000259" key="4">
    <source>
        <dbReference type="PROSITE" id="PS01124"/>
    </source>
</evidence>
<dbReference type="Gene3D" id="1.10.10.60">
    <property type="entry name" value="Homeodomain-like"/>
    <property type="match status" value="2"/>
</dbReference>
<dbReference type="RefSeq" id="WP_115268086.1">
    <property type="nucleotide sequence ID" value="NZ_JBNPNB010000074.1"/>
</dbReference>
<dbReference type="AlphaFoldDB" id="A0A380K4B1"/>
<name>A0A380K4B1_9STRE</name>
<dbReference type="PROSITE" id="PS01124">
    <property type="entry name" value="HTH_ARAC_FAMILY_2"/>
    <property type="match status" value="1"/>
</dbReference>
<evidence type="ECO:0000256" key="1">
    <source>
        <dbReference type="ARBA" id="ARBA00023015"/>
    </source>
</evidence>
<keyword evidence="3" id="KW-0804">Transcription</keyword>
<feature type="domain" description="HTH araC/xylS-type" evidence="4">
    <location>
        <begin position="176"/>
        <end position="274"/>
    </location>
</feature>
<dbReference type="SUPFAM" id="SSF51215">
    <property type="entry name" value="Regulatory protein AraC"/>
    <property type="match status" value="1"/>
</dbReference>
<dbReference type="PRINTS" id="PR00032">
    <property type="entry name" value="HTHARAC"/>
</dbReference>
<dbReference type="OrthoDB" id="9813413at2"/>
<evidence type="ECO:0000313" key="5">
    <source>
        <dbReference type="EMBL" id="SUN59724.1"/>
    </source>
</evidence>
<dbReference type="Proteomes" id="UP000254924">
    <property type="component" value="Unassembled WGS sequence"/>
</dbReference>
<protein>
    <submittedName>
        <fullName evidence="5">AraC family transcriptional regulator</fullName>
    </submittedName>
</protein>
<accession>A0A380K4B1</accession>
<dbReference type="InterPro" id="IPR018062">
    <property type="entry name" value="HTH_AraC-typ_CS"/>
</dbReference>
<organism evidence="5 6">
    <name type="scientific">Streptococcus hyointestinalis</name>
    <dbReference type="NCBI Taxonomy" id="1337"/>
    <lineage>
        <taxon>Bacteria</taxon>
        <taxon>Bacillati</taxon>
        <taxon>Bacillota</taxon>
        <taxon>Bacilli</taxon>
        <taxon>Lactobacillales</taxon>
        <taxon>Streptococcaceae</taxon>
        <taxon>Streptococcus</taxon>
    </lineage>
</organism>
<dbReference type="SMART" id="SM00342">
    <property type="entry name" value="HTH_ARAC"/>
    <property type="match status" value="1"/>
</dbReference>
<evidence type="ECO:0000313" key="6">
    <source>
        <dbReference type="Proteomes" id="UP000254924"/>
    </source>
</evidence>
<dbReference type="Pfam" id="PF12833">
    <property type="entry name" value="HTH_18"/>
    <property type="match status" value="1"/>
</dbReference>
<dbReference type="GO" id="GO:0003700">
    <property type="term" value="F:DNA-binding transcription factor activity"/>
    <property type="evidence" value="ECO:0007669"/>
    <property type="project" value="InterPro"/>
</dbReference>